<evidence type="ECO:0000313" key="8">
    <source>
        <dbReference type="EMBL" id="HEN17055.1"/>
    </source>
</evidence>
<sequence>MKRLVASVLLGVVAMAMSVEAAEKTAAVLDFKMKSLAGKEVELSKYQGKVVMIVNVASRCGATPQYEQLQALHEKYKDQGLVILGFPCNQFGGQEPGTSADIAKFCKDNYSVTFDMFDKVDVKGPDAAPLYKLLTSPESDPKFAGDVKWNFEKFLISREGEIVGRFPTRVKPDAPEVITAIEAELAKK</sequence>
<dbReference type="InterPro" id="IPR013766">
    <property type="entry name" value="Thioredoxin_domain"/>
</dbReference>
<evidence type="ECO:0000256" key="3">
    <source>
        <dbReference type="ARBA" id="ARBA00023002"/>
    </source>
</evidence>
<comment type="caution">
    <text evidence="8">The sequence shown here is derived from an EMBL/GenBank/DDBJ whole genome shotgun (WGS) entry which is preliminary data.</text>
</comment>
<evidence type="ECO:0000256" key="1">
    <source>
        <dbReference type="ARBA" id="ARBA00006926"/>
    </source>
</evidence>
<dbReference type="PROSITE" id="PS00763">
    <property type="entry name" value="GLUTATHIONE_PEROXID_2"/>
    <property type="match status" value="1"/>
</dbReference>
<dbReference type="SUPFAM" id="SSF52833">
    <property type="entry name" value="Thioredoxin-like"/>
    <property type="match status" value="1"/>
</dbReference>
<evidence type="ECO:0000256" key="6">
    <source>
        <dbReference type="SAM" id="SignalP"/>
    </source>
</evidence>
<feature type="chain" id="PRO_5028078813" description="Glutathione peroxidase" evidence="6">
    <location>
        <begin position="22"/>
        <end position="188"/>
    </location>
</feature>
<organism evidence="8">
    <name type="scientific">Schlesneria paludicola</name>
    <dbReference type="NCBI Taxonomy" id="360056"/>
    <lineage>
        <taxon>Bacteria</taxon>
        <taxon>Pseudomonadati</taxon>
        <taxon>Planctomycetota</taxon>
        <taxon>Planctomycetia</taxon>
        <taxon>Planctomycetales</taxon>
        <taxon>Planctomycetaceae</taxon>
        <taxon>Schlesneria</taxon>
    </lineage>
</organism>
<dbReference type="PROSITE" id="PS51355">
    <property type="entry name" value="GLUTATHIONE_PEROXID_3"/>
    <property type="match status" value="1"/>
</dbReference>
<evidence type="ECO:0000256" key="5">
    <source>
        <dbReference type="RuleBase" id="RU000499"/>
    </source>
</evidence>
<name>A0A7C2P870_9PLAN</name>
<dbReference type="PANTHER" id="PTHR11592:SF78">
    <property type="entry name" value="GLUTATHIONE PEROXIDASE"/>
    <property type="match status" value="1"/>
</dbReference>
<dbReference type="CDD" id="cd00340">
    <property type="entry name" value="GSH_Peroxidase"/>
    <property type="match status" value="1"/>
</dbReference>
<feature type="signal peptide" evidence="6">
    <location>
        <begin position="1"/>
        <end position="21"/>
    </location>
</feature>
<evidence type="ECO:0000256" key="4">
    <source>
        <dbReference type="PIRSR" id="PIRSR000303-1"/>
    </source>
</evidence>
<dbReference type="Gene3D" id="3.40.30.10">
    <property type="entry name" value="Glutaredoxin"/>
    <property type="match status" value="1"/>
</dbReference>
<reference evidence="8" key="1">
    <citation type="journal article" date="2020" name="mSystems">
        <title>Genome- and Community-Level Interaction Insights into Carbon Utilization and Element Cycling Functions of Hydrothermarchaeota in Hydrothermal Sediment.</title>
        <authorList>
            <person name="Zhou Z."/>
            <person name="Liu Y."/>
            <person name="Xu W."/>
            <person name="Pan J."/>
            <person name="Luo Z.H."/>
            <person name="Li M."/>
        </authorList>
    </citation>
    <scope>NUCLEOTIDE SEQUENCE [LARGE SCALE GENOMIC DNA]</scope>
    <source>
        <strain evidence="8">SpSt-339</strain>
    </source>
</reference>
<dbReference type="InterPro" id="IPR000889">
    <property type="entry name" value="Glutathione_peroxidase"/>
</dbReference>
<dbReference type="PROSITE" id="PS00460">
    <property type="entry name" value="GLUTATHIONE_PEROXID_1"/>
    <property type="match status" value="1"/>
</dbReference>
<keyword evidence="2 5" id="KW-0575">Peroxidase</keyword>
<evidence type="ECO:0000259" key="7">
    <source>
        <dbReference type="PROSITE" id="PS51352"/>
    </source>
</evidence>
<comment type="similarity">
    <text evidence="1 5">Belongs to the glutathione peroxidase family.</text>
</comment>
<protein>
    <recommendedName>
        <fullName evidence="5">Glutathione peroxidase</fullName>
    </recommendedName>
</protein>
<dbReference type="FunFam" id="3.40.30.10:FF:000010">
    <property type="entry name" value="Glutathione peroxidase"/>
    <property type="match status" value="1"/>
</dbReference>
<dbReference type="EMBL" id="DSOK01000452">
    <property type="protein sequence ID" value="HEN17055.1"/>
    <property type="molecule type" value="Genomic_DNA"/>
</dbReference>
<dbReference type="Pfam" id="PF00255">
    <property type="entry name" value="GSHPx"/>
    <property type="match status" value="1"/>
</dbReference>
<dbReference type="InterPro" id="IPR029759">
    <property type="entry name" value="GPX_AS"/>
</dbReference>
<dbReference type="PANTHER" id="PTHR11592">
    <property type="entry name" value="GLUTATHIONE PEROXIDASE"/>
    <property type="match status" value="1"/>
</dbReference>
<dbReference type="AlphaFoldDB" id="A0A7C2P870"/>
<evidence type="ECO:0000256" key="2">
    <source>
        <dbReference type="ARBA" id="ARBA00022559"/>
    </source>
</evidence>
<feature type="domain" description="Thioredoxin" evidence="7">
    <location>
        <begin position="22"/>
        <end position="186"/>
    </location>
</feature>
<dbReference type="PIRSF" id="PIRSF000303">
    <property type="entry name" value="Glutathion_perox"/>
    <property type="match status" value="1"/>
</dbReference>
<dbReference type="InterPro" id="IPR036249">
    <property type="entry name" value="Thioredoxin-like_sf"/>
</dbReference>
<accession>A0A7C2P870</accession>
<feature type="active site" evidence="4">
    <location>
        <position position="60"/>
    </location>
</feature>
<proteinExistence type="inferred from homology"/>
<dbReference type="InterPro" id="IPR029760">
    <property type="entry name" value="GPX_CS"/>
</dbReference>
<dbReference type="GO" id="GO:0034599">
    <property type="term" value="P:cellular response to oxidative stress"/>
    <property type="evidence" value="ECO:0007669"/>
    <property type="project" value="TreeGrafter"/>
</dbReference>
<dbReference type="PRINTS" id="PR01011">
    <property type="entry name" value="GLUTPROXDASE"/>
</dbReference>
<keyword evidence="6" id="KW-0732">Signal</keyword>
<dbReference type="GO" id="GO:0004601">
    <property type="term" value="F:peroxidase activity"/>
    <property type="evidence" value="ECO:0007669"/>
    <property type="project" value="UniProtKB-KW"/>
</dbReference>
<gene>
    <name evidence="8" type="ORF">ENQ76_16475</name>
</gene>
<keyword evidence="3 5" id="KW-0560">Oxidoreductase</keyword>
<dbReference type="PROSITE" id="PS51352">
    <property type="entry name" value="THIOREDOXIN_2"/>
    <property type="match status" value="1"/>
</dbReference>